<dbReference type="Pfam" id="PF01168">
    <property type="entry name" value="Ala_racemase_N"/>
    <property type="match status" value="1"/>
</dbReference>
<comment type="cofactor">
    <cofactor evidence="1 2">
        <name>pyridoxal 5'-phosphate</name>
        <dbReference type="ChEBI" id="CHEBI:597326"/>
    </cofactor>
</comment>
<dbReference type="AlphaFoldDB" id="A0A8S1NNB3"/>
<feature type="binding site" evidence="3">
    <location>
        <position position="153"/>
    </location>
    <ligand>
        <name>substrate</name>
    </ligand>
</feature>
<evidence type="ECO:0000256" key="1">
    <source>
        <dbReference type="ARBA" id="ARBA00001933"/>
    </source>
</evidence>
<evidence type="ECO:0000313" key="5">
    <source>
        <dbReference type="EMBL" id="CAD8094008.1"/>
    </source>
</evidence>
<dbReference type="Pfam" id="PF00842">
    <property type="entry name" value="Ala_racemase_C"/>
    <property type="match status" value="1"/>
</dbReference>
<feature type="binding site" evidence="3">
    <location>
        <position position="333"/>
    </location>
    <ligand>
        <name>substrate</name>
    </ligand>
</feature>
<dbReference type="PROSITE" id="PS00395">
    <property type="entry name" value="ALANINE_RACEMASE"/>
    <property type="match status" value="1"/>
</dbReference>
<feature type="domain" description="Alanine racemase C-terminal" evidence="4">
    <location>
        <begin position="265"/>
        <end position="381"/>
    </location>
</feature>
<evidence type="ECO:0000259" key="4">
    <source>
        <dbReference type="SMART" id="SM01005"/>
    </source>
</evidence>
<dbReference type="GO" id="GO:0008784">
    <property type="term" value="F:alanine racemase activity"/>
    <property type="evidence" value="ECO:0007669"/>
    <property type="project" value="InterPro"/>
</dbReference>
<dbReference type="SMART" id="SM01005">
    <property type="entry name" value="Ala_racemase_C"/>
    <property type="match status" value="1"/>
</dbReference>
<dbReference type="PANTHER" id="PTHR30511:SF0">
    <property type="entry name" value="ALANINE RACEMASE, CATABOLIC-RELATED"/>
    <property type="match status" value="1"/>
</dbReference>
<proteinExistence type="predicted"/>
<accession>A0A8S1NNB3</accession>
<dbReference type="GO" id="GO:0030170">
    <property type="term" value="F:pyridoxal phosphate binding"/>
    <property type="evidence" value="ECO:0007669"/>
    <property type="project" value="TreeGrafter"/>
</dbReference>
<organism evidence="5 6">
    <name type="scientific">Paramecium sonneborni</name>
    <dbReference type="NCBI Taxonomy" id="65129"/>
    <lineage>
        <taxon>Eukaryota</taxon>
        <taxon>Sar</taxon>
        <taxon>Alveolata</taxon>
        <taxon>Ciliophora</taxon>
        <taxon>Intramacronucleata</taxon>
        <taxon>Oligohymenophorea</taxon>
        <taxon>Peniculida</taxon>
        <taxon>Parameciidae</taxon>
        <taxon>Paramecium</taxon>
    </lineage>
</organism>
<evidence type="ECO:0000313" key="6">
    <source>
        <dbReference type="Proteomes" id="UP000692954"/>
    </source>
</evidence>
<dbReference type="InterPro" id="IPR011079">
    <property type="entry name" value="Ala_racemase_C"/>
</dbReference>
<reference evidence="5" key="1">
    <citation type="submission" date="2021-01" db="EMBL/GenBank/DDBJ databases">
        <authorList>
            <consortium name="Genoscope - CEA"/>
            <person name="William W."/>
        </authorList>
    </citation>
    <scope>NUCLEOTIDE SEQUENCE</scope>
</reference>
<comment type="caution">
    <text evidence="5">The sequence shown here is derived from an EMBL/GenBank/DDBJ whole genome shotgun (WGS) entry which is preliminary data.</text>
</comment>
<dbReference type="Proteomes" id="UP000692954">
    <property type="component" value="Unassembled WGS sequence"/>
</dbReference>
<dbReference type="InterPro" id="IPR001608">
    <property type="entry name" value="Ala_racemase_N"/>
</dbReference>
<protein>
    <recommendedName>
        <fullName evidence="4">Alanine racemase C-terminal domain-containing protein</fullName>
    </recommendedName>
</protein>
<dbReference type="NCBIfam" id="TIGR00492">
    <property type="entry name" value="alr"/>
    <property type="match status" value="1"/>
</dbReference>
<keyword evidence="2" id="KW-0663">Pyridoxal phosphate</keyword>
<dbReference type="CDD" id="cd00430">
    <property type="entry name" value="PLPDE_III_AR"/>
    <property type="match status" value="1"/>
</dbReference>
<dbReference type="EMBL" id="CAJJDN010000061">
    <property type="protein sequence ID" value="CAD8094008.1"/>
    <property type="molecule type" value="Genomic_DNA"/>
</dbReference>
<sequence>MIQNFVAQDACCLEMDPEIYIHNIKEIRSLLGDKVKICAIIKSDAYGHGIKEMIDSIVRSGVEYISAVDNCEFRIIIKWFRENNINHIRLFRTAPATKEELIESLINNWDVEEVVGSLDQAQYYSKIINDISDSLGKDIIVKVHINVETAMGRMGFRKISDIQFTQKIKNLNVIGIMTHLAGEYQVPPQDEVATRTQMEMFQEVLSQLKLDQNVIKHVANSGASATKKYTHFDMVRVGQIAFGEDNNQYLDPKGVIKPIFLKWKTIVAIIIRDIPPNSPIGYNGIQKTRSDKSSITATIRVGYDYGFPQYGCLNKHLVLIRGKRFPIIGKTSMNMLVVDITDQDQDNQVQLGDEVVIIGKQGTEYISWEEFSQKQQKKTLVQCLEIANQCPKIIVKSK</sequence>
<evidence type="ECO:0000256" key="2">
    <source>
        <dbReference type="PIRSR" id="PIRSR600821-50"/>
    </source>
</evidence>
<dbReference type="InterPro" id="IPR020622">
    <property type="entry name" value="Ala_racemase_pyridoxalP-BS"/>
</dbReference>
<feature type="modified residue" description="N6-(pyridoxal phosphate)lysine" evidence="2">
    <location>
        <position position="42"/>
    </location>
</feature>
<dbReference type="InterPro" id="IPR000821">
    <property type="entry name" value="Ala_racemase"/>
</dbReference>
<gene>
    <name evidence="5" type="ORF">PSON_ATCC_30995.1.T0610274</name>
</gene>
<keyword evidence="6" id="KW-1185">Reference proteome</keyword>
<dbReference type="GO" id="GO:0005829">
    <property type="term" value="C:cytosol"/>
    <property type="evidence" value="ECO:0007669"/>
    <property type="project" value="TreeGrafter"/>
</dbReference>
<evidence type="ECO:0000256" key="3">
    <source>
        <dbReference type="PIRSR" id="PIRSR600821-52"/>
    </source>
</evidence>
<dbReference type="OrthoDB" id="186866at2759"/>
<name>A0A8S1NNB3_9CILI</name>
<dbReference type="PANTHER" id="PTHR30511">
    <property type="entry name" value="ALANINE RACEMASE"/>
    <property type="match status" value="1"/>
</dbReference>
<dbReference type="GO" id="GO:0006522">
    <property type="term" value="P:alanine metabolic process"/>
    <property type="evidence" value="ECO:0007669"/>
    <property type="project" value="InterPro"/>
</dbReference>